<evidence type="ECO:0000313" key="2">
    <source>
        <dbReference type="EMBL" id="JAR91455.1"/>
    </source>
</evidence>
<accession>A0A147BMB1</accession>
<keyword evidence="1" id="KW-0812">Transmembrane</keyword>
<feature type="transmembrane region" description="Helical" evidence="1">
    <location>
        <begin position="17"/>
        <end position="38"/>
    </location>
</feature>
<protein>
    <submittedName>
        <fullName evidence="2">Uncharacterized protein</fullName>
    </submittedName>
</protein>
<evidence type="ECO:0000256" key="1">
    <source>
        <dbReference type="SAM" id="Phobius"/>
    </source>
</evidence>
<name>A0A147BMB1_IXORI</name>
<keyword evidence="1" id="KW-0472">Membrane</keyword>
<organism evidence="2">
    <name type="scientific">Ixodes ricinus</name>
    <name type="common">Common tick</name>
    <name type="synonym">Acarus ricinus</name>
    <dbReference type="NCBI Taxonomy" id="34613"/>
    <lineage>
        <taxon>Eukaryota</taxon>
        <taxon>Metazoa</taxon>
        <taxon>Ecdysozoa</taxon>
        <taxon>Arthropoda</taxon>
        <taxon>Chelicerata</taxon>
        <taxon>Arachnida</taxon>
        <taxon>Acari</taxon>
        <taxon>Parasitiformes</taxon>
        <taxon>Ixodida</taxon>
        <taxon>Ixodoidea</taxon>
        <taxon>Ixodidae</taxon>
        <taxon>Ixodinae</taxon>
        <taxon>Ixodes</taxon>
    </lineage>
</organism>
<keyword evidence="1" id="KW-1133">Transmembrane helix</keyword>
<proteinExistence type="predicted"/>
<reference evidence="2" key="1">
    <citation type="journal article" date="2018" name="PLoS Negl. Trop. Dis.">
        <title>Sialome diversity of ticks revealed by RNAseq of single tick salivary glands.</title>
        <authorList>
            <person name="Perner J."/>
            <person name="Kropackova S."/>
            <person name="Kopacek P."/>
            <person name="Ribeiro J.M."/>
        </authorList>
    </citation>
    <scope>NUCLEOTIDE SEQUENCE</scope>
    <source>
        <strain evidence="2">Siblings of single egg batch collected in Ceske Budejovice</strain>
        <tissue evidence="2">Salivary glands</tissue>
    </source>
</reference>
<dbReference type="AlphaFoldDB" id="A0A147BMB1"/>
<dbReference type="EMBL" id="GEGO01003949">
    <property type="protein sequence ID" value="JAR91455.1"/>
    <property type="molecule type" value="Transcribed_RNA"/>
</dbReference>
<sequence length="90" mass="10068">CRHCAACHRTLWRVPSVVLVLVILVLFNLAAHCVVFTILSLSIWATFVLSPSLVCCVFQICRHAARYETYRASKRPCACSRIGLVSSEKC</sequence>
<feature type="non-terminal residue" evidence="2">
    <location>
        <position position="1"/>
    </location>
</feature>
<feature type="transmembrane region" description="Helical" evidence="1">
    <location>
        <begin position="44"/>
        <end position="65"/>
    </location>
</feature>